<dbReference type="EMBL" id="LTBA01000015">
    <property type="protein sequence ID" value="KYH34481.1"/>
    <property type="molecule type" value="Genomic_DNA"/>
</dbReference>
<keyword evidence="10" id="KW-1185">Reference proteome</keyword>
<dbReference type="AlphaFoldDB" id="A0A151B3J4"/>
<comment type="function">
    <text evidence="6">Cell division inhibitor that blocks the formation of polar Z ring septums. Rapidly oscillates between the poles of the cell to destabilize FtsZ filaments that have formed before they mature into polar Z rings. Prevents FtsZ polymerization.</text>
</comment>
<keyword evidence="2 6" id="KW-0132">Cell division</keyword>
<evidence type="ECO:0000259" key="7">
    <source>
        <dbReference type="Pfam" id="PF03775"/>
    </source>
</evidence>
<protein>
    <recommendedName>
        <fullName evidence="6">Probable septum site-determining protein MinC</fullName>
    </recommendedName>
</protein>
<keyword evidence="3 6" id="KW-0717">Septation</keyword>
<dbReference type="Pfam" id="PF22642">
    <property type="entry name" value="MinC_N_1"/>
    <property type="match status" value="1"/>
</dbReference>
<dbReference type="GO" id="GO:1901891">
    <property type="term" value="P:regulation of cell septum assembly"/>
    <property type="evidence" value="ECO:0007669"/>
    <property type="project" value="InterPro"/>
</dbReference>
<dbReference type="InterPro" id="IPR013033">
    <property type="entry name" value="MinC"/>
</dbReference>
<dbReference type="NCBIfam" id="TIGR01222">
    <property type="entry name" value="minC"/>
    <property type="match status" value="1"/>
</dbReference>
<dbReference type="NCBIfam" id="NF001775">
    <property type="entry name" value="PRK00513.1-6"/>
    <property type="match status" value="1"/>
</dbReference>
<dbReference type="Proteomes" id="UP000075531">
    <property type="component" value="Unassembled WGS sequence"/>
</dbReference>
<dbReference type="PANTHER" id="PTHR34108:SF1">
    <property type="entry name" value="SEPTUM SITE-DETERMINING PROTEIN MINC"/>
    <property type="match status" value="1"/>
</dbReference>
<accession>A0A151B3J4</accession>
<evidence type="ECO:0000256" key="5">
    <source>
        <dbReference type="ARBA" id="ARBA00046874"/>
    </source>
</evidence>
<feature type="domain" description="Septum formation inhibitor MinC C-terminal" evidence="7">
    <location>
        <begin position="104"/>
        <end position="202"/>
    </location>
</feature>
<dbReference type="GO" id="GO:0000902">
    <property type="term" value="P:cell morphogenesis"/>
    <property type="evidence" value="ECO:0007669"/>
    <property type="project" value="InterPro"/>
</dbReference>
<dbReference type="RefSeq" id="WP_066824919.1">
    <property type="nucleotide sequence ID" value="NZ_LTBA01000015.1"/>
</dbReference>
<comment type="caution">
    <text evidence="9">The sequence shown here is derived from an EMBL/GenBank/DDBJ whole genome shotgun (WGS) entry which is preliminary data.</text>
</comment>
<dbReference type="OrthoDB" id="9790810at2"/>
<dbReference type="GO" id="GO:0000917">
    <property type="term" value="P:division septum assembly"/>
    <property type="evidence" value="ECO:0007669"/>
    <property type="project" value="UniProtKB-KW"/>
</dbReference>
<dbReference type="InterPro" id="IPR036145">
    <property type="entry name" value="MinC_C_sf"/>
</dbReference>
<dbReference type="InterPro" id="IPR016098">
    <property type="entry name" value="CAP/MinC_C"/>
</dbReference>
<dbReference type="STRING" id="1121338.CLTEP_15290"/>
<sequence length="210" mass="23657">MVNNKIIIKGNRDGLNAVINMNNFRDFDDMLDELIIKLSKGKRFYKGCNLTITTQLKYISERNMRRLKDVLFDEFLIKDCIFEDIKETSNKVFSGIYEGRTKFLRKTVRSGQVIEYSGNIVIVGDINPGAEVHAAGNIIVLGSLKGFAHAGCNGNDKAIIAAFSMQAQIIQISDIMTRAPEDDIKPVYPEVAKIKNGNIIVEPYLPNKYY</sequence>
<feature type="domain" description="Septum site-determining protein MinC N-terminal" evidence="8">
    <location>
        <begin position="6"/>
        <end position="79"/>
    </location>
</feature>
<gene>
    <name evidence="6 9" type="primary">minC</name>
    <name evidence="9" type="ORF">CLTEP_15290</name>
</gene>
<dbReference type="PATRIC" id="fig|1121338.3.peg.1574"/>
<evidence type="ECO:0000256" key="6">
    <source>
        <dbReference type="HAMAP-Rule" id="MF_00267"/>
    </source>
</evidence>
<dbReference type="InterPro" id="IPR055219">
    <property type="entry name" value="MinC_N_1"/>
</dbReference>
<evidence type="ECO:0000313" key="10">
    <source>
        <dbReference type="Proteomes" id="UP000075531"/>
    </source>
</evidence>
<dbReference type="Gene3D" id="2.160.20.70">
    <property type="match status" value="1"/>
</dbReference>
<dbReference type="HAMAP" id="MF_00267">
    <property type="entry name" value="MinC"/>
    <property type="match status" value="1"/>
</dbReference>
<comment type="subunit">
    <text evidence="5 6">Interacts with MinD and FtsZ.</text>
</comment>
<keyword evidence="4 6" id="KW-0131">Cell cycle</keyword>
<dbReference type="PANTHER" id="PTHR34108">
    <property type="entry name" value="SEPTUM SITE-DETERMINING PROTEIN MINC"/>
    <property type="match status" value="1"/>
</dbReference>
<dbReference type="SUPFAM" id="SSF63848">
    <property type="entry name" value="Cell-division inhibitor MinC, C-terminal domain"/>
    <property type="match status" value="1"/>
</dbReference>
<organism evidence="9 10">
    <name type="scientific">Clostridium tepidiprofundi DSM 19306</name>
    <dbReference type="NCBI Taxonomy" id="1121338"/>
    <lineage>
        <taxon>Bacteria</taxon>
        <taxon>Bacillati</taxon>
        <taxon>Bacillota</taxon>
        <taxon>Clostridia</taxon>
        <taxon>Eubacteriales</taxon>
        <taxon>Clostridiaceae</taxon>
        <taxon>Clostridium</taxon>
    </lineage>
</organism>
<comment type="similarity">
    <text evidence="1 6">Belongs to the MinC family.</text>
</comment>
<name>A0A151B3J4_9CLOT</name>
<evidence type="ECO:0000256" key="2">
    <source>
        <dbReference type="ARBA" id="ARBA00022618"/>
    </source>
</evidence>
<reference evidence="9 10" key="1">
    <citation type="submission" date="2016-02" db="EMBL/GenBank/DDBJ databases">
        <title>Genome sequence of Clostridium tepidiprofundi DSM 19306.</title>
        <authorList>
            <person name="Poehlein A."/>
            <person name="Daniel R."/>
        </authorList>
    </citation>
    <scope>NUCLEOTIDE SEQUENCE [LARGE SCALE GENOMIC DNA]</scope>
    <source>
        <strain evidence="9 10">DSM 19306</strain>
    </source>
</reference>
<dbReference type="Gene3D" id="3.30.160.540">
    <property type="match status" value="1"/>
</dbReference>
<proteinExistence type="inferred from homology"/>
<evidence type="ECO:0000259" key="8">
    <source>
        <dbReference type="Pfam" id="PF22642"/>
    </source>
</evidence>
<dbReference type="Pfam" id="PF03775">
    <property type="entry name" value="MinC_C"/>
    <property type="match status" value="1"/>
</dbReference>
<evidence type="ECO:0000256" key="3">
    <source>
        <dbReference type="ARBA" id="ARBA00023210"/>
    </source>
</evidence>
<dbReference type="InterPro" id="IPR005526">
    <property type="entry name" value="Septum_form_inhib_MinC_C"/>
</dbReference>
<evidence type="ECO:0000256" key="4">
    <source>
        <dbReference type="ARBA" id="ARBA00023306"/>
    </source>
</evidence>
<evidence type="ECO:0000313" key="9">
    <source>
        <dbReference type="EMBL" id="KYH34481.1"/>
    </source>
</evidence>
<evidence type="ECO:0000256" key="1">
    <source>
        <dbReference type="ARBA" id="ARBA00006291"/>
    </source>
</evidence>